<keyword evidence="11" id="KW-0833">Ubl conjugation pathway</keyword>
<comment type="catalytic activity">
    <reaction evidence="1">
        <text>[E2 ubiquitin-conjugating enzyme]-S-ubiquitinyl-L-cysteine + [acceptor protein]-L-lysine = [E2 ubiquitin-conjugating enzyme]-L-cysteine + [acceptor protein]-N(6)-ubiquitinyl-L-lysine.</text>
        <dbReference type="EC" id="2.3.2.31"/>
    </reaction>
</comment>
<dbReference type="InterPro" id="IPR002867">
    <property type="entry name" value="IBR_dom"/>
</dbReference>
<comment type="similarity">
    <text evidence="15">Belongs to the RBR family. RNF144 subfamily.</text>
</comment>
<dbReference type="Proteomes" id="UP000678499">
    <property type="component" value="Unassembled WGS sequence"/>
</dbReference>
<dbReference type="SUPFAM" id="SSF57850">
    <property type="entry name" value="RING/U-box"/>
    <property type="match status" value="3"/>
</dbReference>
<dbReference type="EMBL" id="OA888889">
    <property type="protein sequence ID" value="CAD7284069.1"/>
    <property type="molecule type" value="Genomic_DNA"/>
</dbReference>
<dbReference type="SMART" id="SM00647">
    <property type="entry name" value="IBR"/>
    <property type="match status" value="2"/>
</dbReference>
<keyword evidence="13" id="KW-1133">Transmembrane helix</keyword>
<evidence type="ECO:0000256" key="6">
    <source>
        <dbReference type="ARBA" id="ARBA00022679"/>
    </source>
</evidence>
<evidence type="ECO:0000256" key="13">
    <source>
        <dbReference type="ARBA" id="ARBA00022989"/>
    </source>
</evidence>
<evidence type="ECO:0000256" key="17">
    <source>
        <dbReference type="SAM" id="MobiDB-lite"/>
    </source>
</evidence>
<keyword evidence="7" id="KW-0812">Transmembrane</keyword>
<dbReference type="EMBL" id="CAJPEX010006852">
    <property type="protein sequence ID" value="CAG0924221.1"/>
    <property type="molecule type" value="Genomic_DNA"/>
</dbReference>
<dbReference type="InterPro" id="IPR048962">
    <property type="entry name" value="ARIH1-like_UBL"/>
</dbReference>
<keyword evidence="6" id="KW-0808">Transferase</keyword>
<dbReference type="InterPro" id="IPR031127">
    <property type="entry name" value="E3_UB_ligase_RBR"/>
</dbReference>
<comment type="subcellular location">
    <subcellularLocation>
        <location evidence="2">Membrane</location>
        <topology evidence="2">Single-pass membrane protein</topology>
    </subcellularLocation>
</comment>
<feature type="non-terminal residue" evidence="20">
    <location>
        <position position="1"/>
    </location>
</feature>
<evidence type="ECO:0000259" key="19">
    <source>
        <dbReference type="PROSITE" id="PS51873"/>
    </source>
</evidence>
<evidence type="ECO:0000256" key="15">
    <source>
        <dbReference type="ARBA" id="ARBA00038342"/>
    </source>
</evidence>
<dbReference type="Pfam" id="PF00097">
    <property type="entry name" value="zf-C3HC4"/>
    <property type="match status" value="1"/>
</dbReference>
<evidence type="ECO:0000256" key="12">
    <source>
        <dbReference type="ARBA" id="ARBA00022833"/>
    </source>
</evidence>
<evidence type="ECO:0000256" key="7">
    <source>
        <dbReference type="ARBA" id="ARBA00022692"/>
    </source>
</evidence>
<feature type="domain" description="RING-type" evidence="19">
    <location>
        <begin position="83"/>
        <end position="301"/>
    </location>
</feature>
<evidence type="ECO:0000256" key="11">
    <source>
        <dbReference type="ARBA" id="ARBA00022786"/>
    </source>
</evidence>
<protein>
    <recommendedName>
        <fullName evidence="5">RBR-type E3 ubiquitin transferase</fullName>
        <ecNumber evidence="5">2.3.2.31</ecNumber>
    </recommendedName>
</protein>
<dbReference type="PROSITE" id="PS51873">
    <property type="entry name" value="TRIAD"/>
    <property type="match status" value="1"/>
</dbReference>
<evidence type="ECO:0000256" key="5">
    <source>
        <dbReference type="ARBA" id="ARBA00012251"/>
    </source>
</evidence>
<proteinExistence type="inferred from homology"/>
<evidence type="ECO:0000256" key="2">
    <source>
        <dbReference type="ARBA" id="ARBA00004167"/>
    </source>
</evidence>
<dbReference type="PROSITE" id="PS50089">
    <property type="entry name" value="ZF_RING_2"/>
    <property type="match status" value="1"/>
</dbReference>
<name>A0A7R9GK01_9CRUS</name>
<sequence>ALEGNENKDGRADAVTRLLLLHHGWDKESLLEKYYEGPENAVQMMIDAGIDKTVAEKEGENSSAPGSPTKRRSSAKSKSSLPTTFECGICMEPAKPTWRGEDAGCGHRFCRDCYRDYISSRILSGTMNEWATCPQSDCEQLVSHEQIESLLSADSHALQLYARFLVNSYVDSHKSVKWCPAPDCEFAVRVREGIGLRGVARKVTCLCGAVFCVACGEEWHEPSTCVALAHWLRKSERDGPTLQWIATNTKECPRCHVPIEKDGGCNHVMCKSPSCKYDFCWVCLGPWESHGSSWYSCNRFDATEAQAARDAQKASRLHLSRYLHYYSRFVNHRKSVEFERQLYDVVRRRAEEVIAAQPRLTWVDLHFLKRAVDVLLECRQTLKHTYVFAYYLKKCNQGDIFEGNQSDLETATETLSEYLERDITTDNFSDVKQKAARDAQKASRLHLSRYLHYYSRFVNHRKSVEFERQLYDVVRRRAEEVIAAQPRLTWVDLHFLKRAVDVLLECRQTLKHTYVFAYYLKKCNQGDIFEGNQSDLETATETLSEYLERDITTDNFSDVKQKVHDKLTYCSSRRQVLVDHVSEGSRKNWWDFDYGVGSAL</sequence>
<evidence type="ECO:0000256" key="14">
    <source>
        <dbReference type="ARBA" id="ARBA00023136"/>
    </source>
</evidence>
<dbReference type="InterPro" id="IPR017907">
    <property type="entry name" value="Znf_RING_CS"/>
</dbReference>
<evidence type="ECO:0000256" key="3">
    <source>
        <dbReference type="ARBA" id="ARBA00004906"/>
    </source>
</evidence>
<accession>A0A7R9GK01</accession>
<evidence type="ECO:0000259" key="18">
    <source>
        <dbReference type="PROSITE" id="PS50089"/>
    </source>
</evidence>
<dbReference type="PANTHER" id="PTHR11685">
    <property type="entry name" value="RBR FAMILY RING FINGER AND IBR DOMAIN-CONTAINING"/>
    <property type="match status" value="1"/>
</dbReference>
<dbReference type="InterPro" id="IPR044066">
    <property type="entry name" value="TRIAD_supradom"/>
</dbReference>
<dbReference type="InterPro" id="IPR045840">
    <property type="entry name" value="Ariadne"/>
</dbReference>
<evidence type="ECO:0000256" key="1">
    <source>
        <dbReference type="ARBA" id="ARBA00001798"/>
    </source>
</evidence>
<dbReference type="Gene3D" id="3.30.40.10">
    <property type="entry name" value="Zinc/RING finger domain, C3HC4 (zinc finger)"/>
    <property type="match status" value="1"/>
</dbReference>
<keyword evidence="14" id="KW-0472">Membrane</keyword>
<dbReference type="SMART" id="SM00184">
    <property type="entry name" value="RING"/>
    <property type="match status" value="1"/>
</dbReference>
<comment type="similarity">
    <text evidence="4">Belongs to the RBR family. Ariadne subfamily.</text>
</comment>
<dbReference type="InterPro" id="IPR013083">
    <property type="entry name" value="Znf_RING/FYVE/PHD"/>
</dbReference>
<evidence type="ECO:0000256" key="10">
    <source>
        <dbReference type="ARBA" id="ARBA00022771"/>
    </source>
</evidence>
<dbReference type="Pfam" id="PF22191">
    <property type="entry name" value="IBR_1"/>
    <property type="match status" value="1"/>
</dbReference>
<dbReference type="FunFam" id="3.30.40.10:FF:000051">
    <property type="entry name" value="RBR-type E3 ubiquitin transferase"/>
    <property type="match status" value="1"/>
</dbReference>
<evidence type="ECO:0000256" key="9">
    <source>
        <dbReference type="ARBA" id="ARBA00022737"/>
    </source>
</evidence>
<dbReference type="GO" id="GO:0005737">
    <property type="term" value="C:cytoplasm"/>
    <property type="evidence" value="ECO:0007669"/>
    <property type="project" value="UniProtKB-ARBA"/>
</dbReference>
<dbReference type="Gene3D" id="1.20.120.1750">
    <property type="match status" value="1"/>
</dbReference>
<dbReference type="Pfam" id="PF21235">
    <property type="entry name" value="UBA_ARI1"/>
    <property type="match status" value="1"/>
</dbReference>
<organism evidence="20">
    <name type="scientific">Notodromas monacha</name>
    <dbReference type="NCBI Taxonomy" id="399045"/>
    <lineage>
        <taxon>Eukaryota</taxon>
        <taxon>Metazoa</taxon>
        <taxon>Ecdysozoa</taxon>
        <taxon>Arthropoda</taxon>
        <taxon>Crustacea</taxon>
        <taxon>Oligostraca</taxon>
        <taxon>Ostracoda</taxon>
        <taxon>Podocopa</taxon>
        <taxon>Podocopida</taxon>
        <taxon>Cypridocopina</taxon>
        <taxon>Cypridoidea</taxon>
        <taxon>Cyprididae</taxon>
        <taxon>Notodromas</taxon>
    </lineage>
</organism>
<evidence type="ECO:0000313" key="21">
    <source>
        <dbReference type="Proteomes" id="UP000678499"/>
    </source>
</evidence>
<keyword evidence="9" id="KW-0677">Repeat</keyword>
<evidence type="ECO:0000313" key="20">
    <source>
        <dbReference type="EMBL" id="CAD7284069.1"/>
    </source>
</evidence>
<keyword evidence="21" id="KW-1185">Reference proteome</keyword>
<dbReference type="AlphaFoldDB" id="A0A7R9GK01"/>
<keyword evidence="12" id="KW-0862">Zinc</keyword>
<dbReference type="GO" id="GO:0016567">
    <property type="term" value="P:protein ubiquitination"/>
    <property type="evidence" value="ECO:0007669"/>
    <property type="project" value="InterPro"/>
</dbReference>
<evidence type="ECO:0000256" key="4">
    <source>
        <dbReference type="ARBA" id="ARBA00005884"/>
    </source>
</evidence>
<dbReference type="InterPro" id="IPR001841">
    <property type="entry name" value="Znf_RING"/>
</dbReference>
<dbReference type="GO" id="GO:0031090">
    <property type="term" value="C:organelle membrane"/>
    <property type="evidence" value="ECO:0007669"/>
    <property type="project" value="UniProtKB-ARBA"/>
</dbReference>
<dbReference type="GO" id="GO:0008270">
    <property type="term" value="F:zinc ion binding"/>
    <property type="evidence" value="ECO:0007669"/>
    <property type="project" value="UniProtKB-KW"/>
</dbReference>
<reference evidence="20" key="1">
    <citation type="submission" date="2020-11" db="EMBL/GenBank/DDBJ databases">
        <authorList>
            <person name="Tran Van P."/>
        </authorList>
    </citation>
    <scope>NUCLEOTIDE SEQUENCE</scope>
</reference>
<dbReference type="OrthoDB" id="10009520at2759"/>
<evidence type="ECO:0000256" key="16">
    <source>
        <dbReference type="PROSITE-ProRule" id="PRU00175"/>
    </source>
</evidence>
<dbReference type="PROSITE" id="PS00518">
    <property type="entry name" value="ZF_RING_1"/>
    <property type="match status" value="1"/>
</dbReference>
<evidence type="ECO:0000256" key="8">
    <source>
        <dbReference type="ARBA" id="ARBA00022723"/>
    </source>
</evidence>
<comment type="pathway">
    <text evidence="3">Protein modification; protein ubiquitination.</text>
</comment>
<dbReference type="Pfam" id="PF01485">
    <property type="entry name" value="IBR"/>
    <property type="match status" value="1"/>
</dbReference>
<keyword evidence="10 16" id="KW-0863">Zinc-finger</keyword>
<dbReference type="GO" id="GO:0061630">
    <property type="term" value="F:ubiquitin protein ligase activity"/>
    <property type="evidence" value="ECO:0007669"/>
    <property type="project" value="UniProtKB-EC"/>
</dbReference>
<dbReference type="EC" id="2.3.2.31" evidence="5"/>
<feature type="domain" description="RING-type" evidence="18">
    <location>
        <begin position="87"/>
        <end position="134"/>
    </location>
</feature>
<feature type="region of interest" description="Disordered" evidence="17">
    <location>
        <begin position="55"/>
        <end position="81"/>
    </location>
</feature>
<dbReference type="CDD" id="cd20356">
    <property type="entry name" value="Rcat_RBR_HHARI-like"/>
    <property type="match status" value="1"/>
</dbReference>
<dbReference type="FunFam" id="1.20.120.1750:FF:000002">
    <property type="entry name" value="RBR-type E3 ubiquitin transferase"/>
    <property type="match status" value="2"/>
</dbReference>
<gene>
    <name evidence="20" type="ORF">NMOB1V02_LOCUS11677</name>
</gene>
<dbReference type="Pfam" id="PF19422">
    <property type="entry name" value="Ariadne"/>
    <property type="match status" value="2"/>
</dbReference>
<dbReference type="InterPro" id="IPR018957">
    <property type="entry name" value="Znf_C3HC4_RING-type"/>
</dbReference>
<keyword evidence="8" id="KW-0479">Metal-binding</keyword>